<evidence type="ECO:0000313" key="1">
    <source>
        <dbReference type="EMBL" id="MET4575555.1"/>
    </source>
</evidence>
<reference evidence="1 2" key="1">
    <citation type="submission" date="2024-06" db="EMBL/GenBank/DDBJ databases">
        <title>Sorghum-associated microbial communities from plants grown in Nebraska, USA.</title>
        <authorList>
            <person name="Schachtman D."/>
        </authorList>
    </citation>
    <scope>NUCLEOTIDE SEQUENCE [LARGE SCALE GENOMIC DNA]</scope>
    <source>
        <strain evidence="1 2">2709</strain>
    </source>
</reference>
<protein>
    <recommendedName>
        <fullName evidence="3">Molecular chaperone DnaJ</fullName>
    </recommendedName>
</protein>
<organism evidence="1 2">
    <name type="scientific">Ottowia thiooxydans</name>
    <dbReference type="NCBI Taxonomy" id="219182"/>
    <lineage>
        <taxon>Bacteria</taxon>
        <taxon>Pseudomonadati</taxon>
        <taxon>Pseudomonadota</taxon>
        <taxon>Betaproteobacteria</taxon>
        <taxon>Burkholderiales</taxon>
        <taxon>Comamonadaceae</taxon>
        <taxon>Ottowia</taxon>
    </lineage>
</organism>
<name>A0ABV2Q3G3_9BURK</name>
<evidence type="ECO:0008006" key="3">
    <source>
        <dbReference type="Google" id="ProtNLM"/>
    </source>
</evidence>
<proteinExistence type="predicted"/>
<dbReference type="Proteomes" id="UP001549320">
    <property type="component" value="Unassembled WGS sequence"/>
</dbReference>
<evidence type="ECO:0000313" key="2">
    <source>
        <dbReference type="Proteomes" id="UP001549320"/>
    </source>
</evidence>
<dbReference type="EMBL" id="JBEPSH010000001">
    <property type="protein sequence ID" value="MET4575555.1"/>
    <property type="molecule type" value="Genomic_DNA"/>
</dbReference>
<gene>
    <name evidence="1" type="ORF">ABIE13_000652</name>
</gene>
<sequence>MTVNTATGESNKPASKETVLKISAGGQPLGPAQKQFNQLLAKIEAGKAALVELRRLLSTHVPERARRLQPLILQANQLREQMVIWLDQRLTDSKGLSKKLQDDVTTILLLLAEISLKDEPVNPAIAEIHARRVPETSNAPDEEQAIAELKGALADAFGLDFEESDPTESVEDWLEVELAQARARQEAVERARAARQAKRQKNPTKNKEVQEALDADKALREIYRKLASVLHPDREPDADERARKSALMVQVNIANDRRDLLALLQLQLQIEQLNLQDVASMADEKLRRFNRVLKEQDQSLRQEHEQLAMQIRDGLDLPWNSSVTERSIEAALRAQIQQLQSYIAMMQHDLVSIRQDAALKRWVRQQINLM</sequence>
<keyword evidence="2" id="KW-1185">Reference proteome</keyword>
<comment type="caution">
    <text evidence="1">The sequence shown here is derived from an EMBL/GenBank/DDBJ whole genome shotgun (WGS) entry which is preliminary data.</text>
</comment>
<dbReference type="RefSeq" id="WP_354441059.1">
    <property type="nucleotide sequence ID" value="NZ_JBEPSH010000001.1"/>
</dbReference>
<accession>A0ABV2Q3G3</accession>